<keyword evidence="2" id="KW-1185">Reference proteome</keyword>
<dbReference type="PANTHER" id="PTHR33223">
    <property type="entry name" value="CCHC-TYPE DOMAIN-CONTAINING PROTEIN"/>
    <property type="match status" value="1"/>
</dbReference>
<dbReference type="RefSeq" id="XP_048127814.1">
    <property type="nucleotide sequence ID" value="XM_048271857.1"/>
</dbReference>
<organism evidence="2 3">
    <name type="scientific">Rhodamnia argentea</name>
    <dbReference type="NCBI Taxonomy" id="178133"/>
    <lineage>
        <taxon>Eukaryota</taxon>
        <taxon>Viridiplantae</taxon>
        <taxon>Streptophyta</taxon>
        <taxon>Embryophyta</taxon>
        <taxon>Tracheophyta</taxon>
        <taxon>Spermatophyta</taxon>
        <taxon>Magnoliopsida</taxon>
        <taxon>eudicotyledons</taxon>
        <taxon>Gunneridae</taxon>
        <taxon>Pentapetalae</taxon>
        <taxon>rosids</taxon>
        <taxon>malvids</taxon>
        <taxon>Myrtales</taxon>
        <taxon>Myrtaceae</taxon>
        <taxon>Myrtoideae</taxon>
        <taxon>Myrteae</taxon>
        <taxon>Australasian group</taxon>
        <taxon>Rhodamnia</taxon>
    </lineage>
</organism>
<evidence type="ECO:0000313" key="2">
    <source>
        <dbReference type="Proteomes" id="UP000827889"/>
    </source>
</evidence>
<accession>A0ABM3GTZ2</accession>
<name>A0ABM3GTZ2_9MYRT</name>
<proteinExistence type="predicted"/>
<dbReference type="GeneID" id="125312737"/>
<dbReference type="InterPro" id="IPR005162">
    <property type="entry name" value="Retrotrans_gag_dom"/>
</dbReference>
<gene>
    <name evidence="3" type="primary">LOC125312737</name>
</gene>
<feature type="domain" description="Retrotransposon gag" evidence="1">
    <location>
        <begin position="15"/>
        <end position="104"/>
    </location>
</feature>
<sequence length="242" mass="27984">MSGYVSNGPLMIQTFQASLKDAAMRWYTNHRINQKDSWEEVANLFIKHFKFNLDVTITREDLERAEREKSETLKEYATRWRNMAGQIMPESSERDLMKLFVSTLPQPIRSRMLVTAVRSFSQLISMGEEIESGVKKGWYGESSSFGKRFYGKKDKEPILEVNMTYMQKTDTEAPNMQLAPQRTSGYGQENRRTNHRSGIEVKPPLKARSQTFNVGHNWRAILDYGYLTEPVPTENGANRRGI</sequence>
<protein>
    <submittedName>
        <fullName evidence="3">Uncharacterized protein LOC125312737</fullName>
    </submittedName>
</protein>
<reference evidence="3" key="1">
    <citation type="submission" date="2025-08" db="UniProtKB">
        <authorList>
            <consortium name="RefSeq"/>
        </authorList>
    </citation>
    <scope>IDENTIFICATION</scope>
    <source>
        <tissue evidence="3">Leaf</tissue>
    </source>
</reference>
<dbReference type="Proteomes" id="UP000827889">
    <property type="component" value="Chromosome 10"/>
</dbReference>
<dbReference type="PANTHER" id="PTHR33223:SF8">
    <property type="entry name" value="OS04G0172440 PROTEIN"/>
    <property type="match status" value="1"/>
</dbReference>
<evidence type="ECO:0000313" key="3">
    <source>
        <dbReference type="RefSeq" id="XP_048127814.1"/>
    </source>
</evidence>
<evidence type="ECO:0000259" key="1">
    <source>
        <dbReference type="Pfam" id="PF03732"/>
    </source>
</evidence>
<dbReference type="Pfam" id="PF03732">
    <property type="entry name" value="Retrotrans_gag"/>
    <property type="match status" value="1"/>
</dbReference>